<dbReference type="OrthoDB" id="9889895at2"/>
<dbReference type="EMBL" id="QOIM01000058">
    <property type="protein sequence ID" value="RCG13268.1"/>
    <property type="molecule type" value="Genomic_DNA"/>
</dbReference>
<keyword evidence="1" id="KW-0472">Membrane</keyword>
<proteinExistence type="predicted"/>
<name>A0A367E5E3_9ACTN</name>
<evidence type="ECO:0000313" key="2">
    <source>
        <dbReference type="EMBL" id="RCG13268.1"/>
    </source>
</evidence>
<gene>
    <name evidence="2" type="ORF">DQ392_33750</name>
</gene>
<comment type="caution">
    <text evidence="2">The sequence shown here is derived from an EMBL/GenBank/DDBJ whole genome shotgun (WGS) entry which is preliminary data.</text>
</comment>
<keyword evidence="1" id="KW-1133">Transmembrane helix</keyword>
<protein>
    <submittedName>
        <fullName evidence="2">Uncharacterized protein</fullName>
    </submittedName>
</protein>
<keyword evidence="1" id="KW-0812">Transmembrane</keyword>
<reference evidence="2 3" key="1">
    <citation type="submission" date="2018-06" db="EMBL/GenBank/DDBJ databases">
        <title>Streptomyces reniochalinae sp. nov. and Streptomyces diacarnus sp. nov. from marine sponges.</title>
        <authorList>
            <person name="Li L."/>
        </authorList>
    </citation>
    <scope>NUCLEOTIDE SEQUENCE [LARGE SCALE GENOMIC DNA]</scope>
    <source>
        <strain evidence="2 3">LHW50302</strain>
    </source>
</reference>
<organism evidence="2 3">
    <name type="scientific">Streptomyces reniochalinae</name>
    <dbReference type="NCBI Taxonomy" id="2250578"/>
    <lineage>
        <taxon>Bacteria</taxon>
        <taxon>Bacillati</taxon>
        <taxon>Actinomycetota</taxon>
        <taxon>Actinomycetes</taxon>
        <taxon>Kitasatosporales</taxon>
        <taxon>Streptomycetaceae</taxon>
        <taxon>Streptomyces</taxon>
    </lineage>
</organism>
<dbReference type="RefSeq" id="WP_114019518.1">
    <property type="nucleotide sequence ID" value="NZ_QOIM01000058.1"/>
</dbReference>
<dbReference type="Proteomes" id="UP000253507">
    <property type="component" value="Unassembled WGS sequence"/>
</dbReference>
<evidence type="ECO:0000313" key="3">
    <source>
        <dbReference type="Proteomes" id="UP000253507"/>
    </source>
</evidence>
<accession>A0A367E5E3</accession>
<evidence type="ECO:0000256" key="1">
    <source>
        <dbReference type="SAM" id="Phobius"/>
    </source>
</evidence>
<keyword evidence="3" id="KW-1185">Reference proteome</keyword>
<dbReference type="AlphaFoldDB" id="A0A367E5E3"/>
<sequence length="112" mass="12254">MNSVLFSIPALLLLASIALVLLPFEAREDPTDPTATVREKCGSLLSPRTLKNAAGRSSITPVCEYARKARWNSTGQLLAWGAGTSALVGALHIRRRRNRSRSAAEPRQTRDR</sequence>
<feature type="transmembrane region" description="Helical" evidence="1">
    <location>
        <begin position="77"/>
        <end position="93"/>
    </location>
</feature>